<dbReference type="PANTHER" id="PTHR12419">
    <property type="entry name" value="OTU DOMAIN CONTAINING PROTEIN"/>
    <property type="match status" value="1"/>
</dbReference>
<reference evidence="4" key="1">
    <citation type="submission" date="2020-01" db="EMBL/GenBank/DDBJ databases">
        <authorList>
            <consortium name="DOE Joint Genome Institute"/>
            <person name="Haridas S."/>
            <person name="Albert R."/>
            <person name="Binder M."/>
            <person name="Bloem J."/>
            <person name="Labutti K."/>
            <person name="Salamov A."/>
            <person name="Andreopoulos B."/>
            <person name="Baker S.E."/>
            <person name="Barry K."/>
            <person name="Bills G."/>
            <person name="Bluhm B.H."/>
            <person name="Cannon C."/>
            <person name="Castanera R."/>
            <person name="Culley D.E."/>
            <person name="Daum C."/>
            <person name="Ezra D."/>
            <person name="Gonzalez J.B."/>
            <person name="Henrissat B."/>
            <person name="Kuo A."/>
            <person name="Liang C."/>
            <person name="Lipzen A."/>
            <person name="Lutzoni F."/>
            <person name="Magnuson J."/>
            <person name="Mondo S."/>
            <person name="Nolan M."/>
            <person name="Ohm R."/>
            <person name="Pangilinan J."/>
            <person name="Park H.-J."/>
            <person name="Ramirez L."/>
            <person name="Alfaro M."/>
            <person name="Sun H."/>
            <person name="Tritt A."/>
            <person name="Yoshinaga Y."/>
            <person name="Zwiers L.-H."/>
            <person name="Turgeon B.G."/>
            <person name="Goodwin S.B."/>
            <person name="Spatafora J.W."/>
            <person name="Crous P.W."/>
            <person name="Grigoriev I.V."/>
        </authorList>
    </citation>
    <scope>NUCLEOTIDE SEQUENCE</scope>
    <source>
        <strain evidence="4">CBS 342.82</strain>
    </source>
</reference>
<name>A0A6J3M0X0_9PEZI</name>
<dbReference type="GO" id="GO:0004843">
    <property type="term" value="F:cysteine-type deubiquitinase activity"/>
    <property type="evidence" value="ECO:0007669"/>
    <property type="project" value="TreeGrafter"/>
</dbReference>
<evidence type="ECO:0000313" key="3">
    <source>
        <dbReference type="Proteomes" id="UP000504637"/>
    </source>
</evidence>
<dbReference type="Gene3D" id="3.90.70.80">
    <property type="match status" value="1"/>
</dbReference>
<reference evidence="4" key="3">
    <citation type="submission" date="2025-08" db="UniProtKB">
        <authorList>
            <consortium name="RefSeq"/>
        </authorList>
    </citation>
    <scope>IDENTIFICATION</scope>
    <source>
        <strain evidence="4">CBS 342.82</strain>
    </source>
</reference>
<dbReference type="GeneID" id="54360401"/>
<dbReference type="Proteomes" id="UP000504637">
    <property type="component" value="Unplaced"/>
</dbReference>
<sequence>MGGASDEFPLLSALGLYAADIRGDGNCLFNALSDQIYGHQDEHANIRARVITHMREQADYYKQFIDVHPGGGIRRNPKRKNAGAYSMPSTNTAPPSSSEIDRVFESHLQSMARGGTWGDNMEITAFAAAFAYDVKIYQRDFAFIVSPNPSHETPSEQPRDPTSARPTAHIAYHAWEHYSSIRNLDGPHAGPPNVLVRVLTPQEEQAQKDQLARTPQVLPWQIDVVEKSLPFLADKPTIKRALEASRGDINAAVSRLLDADEENANSSIGSSSYQESSSVERDQDSEDDVHAGPKKRQDRRRSSRGGLQGRTAKRADAKGAHALSNIASFTEMEASSQESLAGVPQSSAGWDSETSSSRQDAQSRTSCASTQPSSVEENFTEEA</sequence>
<feature type="compositionally biased region" description="Low complexity" evidence="1">
    <location>
        <begin position="266"/>
        <end position="277"/>
    </location>
</feature>
<dbReference type="CDD" id="cd22756">
    <property type="entry name" value="OTU_OTUD3-like"/>
    <property type="match status" value="1"/>
</dbReference>
<organism evidence="4">
    <name type="scientific">Dissoconium aciculare CBS 342.82</name>
    <dbReference type="NCBI Taxonomy" id="1314786"/>
    <lineage>
        <taxon>Eukaryota</taxon>
        <taxon>Fungi</taxon>
        <taxon>Dikarya</taxon>
        <taxon>Ascomycota</taxon>
        <taxon>Pezizomycotina</taxon>
        <taxon>Dothideomycetes</taxon>
        <taxon>Dothideomycetidae</taxon>
        <taxon>Mycosphaerellales</taxon>
        <taxon>Dissoconiaceae</taxon>
        <taxon>Dissoconium</taxon>
    </lineage>
</organism>
<dbReference type="PANTHER" id="PTHR12419:SF7">
    <property type="entry name" value="OTU DOMAIN-CONTAINING PROTEIN 3"/>
    <property type="match status" value="1"/>
</dbReference>
<accession>A0A6J3M0X0</accession>
<protein>
    <submittedName>
        <fullName evidence="4">Cysteine proteinase</fullName>
    </submittedName>
</protein>
<reference evidence="4" key="2">
    <citation type="submission" date="2020-04" db="EMBL/GenBank/DDBJ databases">
        <authorList>
            <consortium name="NCBI Genome Project"/>
        </authorList>
    </citation>
    <scope>NUCLEOTIDE SEQUENCE</scope>
    <source>
        <strain evidence="4">CBS 342.82</strain>
    </source>
</reference>
<dbReference type="PROSITE" id="PS50802">
    <property type="entry name" value="OTU"/>
    <property type="match status" value="1"/>
</dbReference>
<feature type="non-terminal residue" evidence="4">
    <location>
        <position position="383"/>
    </location>
</feature>
<feature type="compositionally biased region" description="Polar residues" evidence="1">
    <location>
        <begin position="325"/>
        <end position="377"/>
    </location>
</feature>
<dbReference type="OrthoDB" id="409956at2759"/>
<dbReference type="AlphaFoldDB" id="A0A6J3M0X0"/>
<evidence type="ECO:0000259" key="2">
    <source>
        <dbReference type="PROSITE" id="PS50802"/>
    </source>
</evidence>
<dbReference type="GO" id="GO:0016579">
    <property type="term" value="P:protein deubiquitination"/>
    <property type="evidence" value="ECO:0007669"/>
    <property type="project" value="TreeGrafter"/>
</dbReference>
<dbReference type="SUPFAM" id="SSF54001">
    <property type="entry name" value="Cysteine proteinases"/>
    <property type="match status" value="1"/>
</dbReference>
<feature type="compositionally biased region" description="Polar residues" evidence="1">
    <location>
        <begin position="87"/>
        <end position="98"/>
    </location>
</feature>
<dbReference type="InterPro" id="IPR050704">
    <property type="entry name" value="Peptidase_C85-like"/>
</dbReference>
<proteinExistence type="predicted"/>
<feature type="region of interest" description="Disordered" evidence="1">
    <location>
        <begin position="71"/>
        <end position="98"/>
    </location>
</feature>
<keyword evidence="3" id="KW-1185">Reference proteome</keyword>
<dbReference type="InterPro" id="IPR003323">
    <property type="entry name" value="OTU_dom"/>
</dbReference>
<feature type="domain" description="OTU" evidence="2">
    <location>
        <begin position="16"/>
        <end position="184"/>
    </location>
</feature>
<gene>
    <name evidence="4" type="ORF">K489DRAFT_359492</name>
</gene>
<feature type="compositionally biased region" description="Basic residues" evidence="1">
    <location>
        <begin position="292"/>
        <end position="303"/>
    </location>
</feature>
<dbReference type="RefSeq" id="XP_033458721.1">
    <property type="nucleotide sequence ID" value="XM_033602601.1"/>
</dbReference>
<dbReference type="Pfam" id="PF02338">
    <property type="entry name" value="OTU"/>
    <property type="match status" value="1"/>
</dbReference>
<dbReference type="InterPro" id="IPR038765">
    <property type="entry name" value="Papain-like_cys_pep_sf"/>
</dbReference>
<feature type="region of interest" description="Disordered" evidence="1">
    <location>
        <begin position="262"/>
        <end position="383"/>
    </location>
</feature>
<evidence type="ECO:0000256" key="1">
    <source>
        <dbReference type="SAM" id="MobiDB-lite"/>
    </source>
</evidence>
<evidence type="ECO:0000313" key="4">
    <source>
        <dbReference type="RefSeq" id="XP_033458721.1"/>
    </source>
</evidence>